<proteinExistence type="inferred from homology"/>
<dbReference type="InterPro" id="IPR036059">
    <property type="entry name" value="TldD/PmbA_sf"/>
</dbReference>
<dbReference type="GO" id="GO:0008237">
    <property type="term" value="F:metallopeptidase activity"/>
    <property type="evidence" value="ECO:0007669"/>
    <property type="project" value="UniProtKB-KW"/>
</dbReference>
<dbReference type="AlphaFoldDB" id="A0A4R5PNW2"/>
<evidence type="ECO:0000259" key="7">
    <source>
        <dbReference type="Pfam" id="PF19289"/>
    </source>
</evidence>
<comment type="caution">
    <text evidence="9">The sequence shown here is derived from an EMBL/GenBank/DDBJ whole genome shotgun (WGS) entry which is preliminary data.</text>
</comment>
<evidence type="ECO:0000256" key="2">
    <source>
        <dbReference type="ARBA" id="ARBA00022670"/>
    </source>
</evidence>
<reference evidence="9 10" key="1">
    <citation type="journal article" date="2013" name="Int. J. Syst. Evol. Microbiol.">
        <title>Hoeflea suaedae sp. nov., an endophytic bacterium isolated from the root of the halophyte Suaeda maritima.</title>
        <authorList>
            <person name="Chung E.J."/>
            <person name="Park J.A."/>
            <person name="Pramanik P."/>
            <person name="Bibi F."/>
            <person name="Jeon C.O."/>
            <person name="Chung Y.R."/>
        </authorList>
    </citation>
    <scope>NUCLEOTIDE SEQUENCE [LARGE SCALE GENOMIC DNA]</scope>
    <source>
        <strain evidence="9 10">YC6898</strain>
    </source>
</reference>
<evidence type="ECO:0000313" key="10">
    <source>
        <dbReference type="Proteomes" id="UP000295131"/>
    </source>
</evidence>
<keyword evidence="4 9" id="KW-0482">Metalloprotease</keyword>
<organism evidence="9 10">
    <name type="scientific">Pseudohoeflea suaedae</name>
    <dbReference type="NCBI Taxonomy" id="877384"/>
    <lineage>
        <taxon>Bacteria</taxon>
        <taxon>Pseudomonadati</taxon>
        <taxon>Pseudomonadota</taxon>
        <taxon>Alphaproteobacteria</taxon>
        <taxon>Hyphomicrobiales</taxon>
        <taxon>Rhizobiaceae</taxon>
        <taxon>Pseudohoeflea</taxon>
    </lineage>
</organism>
<feature type="region of interest" description="Disordered" evidence="5">
    <location>
        <begin position="332"/>
        <end position="351"/>
    </location>
</feature>
<gene>
    <name evidence="9" type="primary">tldD</name>
    <name evidence="9" type="ORF">E2A64_06160</name>
</gene>
<evidence type="ECO:0000256" key="3">
    <source>
        <dbReference type="ARBA" id="ARBA00022801"/>
    </source>
</evidence>
<dbReference type="InterPro" id="IPR002510">
    <property type="entry name" value="Metalloprtase-TldD/E_N"/>
</dbReference>
<dbReference type="InterPro" id="IPR025502">
    <property type="entry name" value="TldD"/>
</dbReference>
<dbReference type="PANTHER" id="PTHR30624">
    <property type="entry name" value="UNCHARACTERIZED PROTEIN TLDD AND PMBA"/>
    <property type="match status" value="1"/>
</dbReference>
<keyword evidence="2 9" id="KW-0645">Protease</keyword>
<dbReference type="InterPro" id="IPR035068">
    <property type="entry name" value="TldD/PmbA_N"/>
</dbReference>
<dbReference type="OrthoDB" id="9803213at2"/>
<dbReference type="EMBL" id="SMSI01000001">
    <property type="protein sequence ID" value="TDH38679.1"/>
    <property type="molecule type" value="Genomic_DNA"/>
</dbReference>
<dbReference type="GO" id="GO:0005829">
    <property type="term" value="C:cytosol"/>
    <property type="evidence" value="ECO:0007669"/>
    <property type="project" value="TreeGrafter"/>
</dbReference>
<comment type="similarity">
    <text evidence="1">Belongs to the peptidase U62 family.</text>
</comment>
<protein>
    <submittedName>
        <fullName evidence="9">Metalloprotease TldD</fullName>
    </submittedName>
</protein>
<dbReference type="SUPFAM" id="SSF111283">
    <property type="entry name" value="Putative modulator of DNA gyrase, PmbA/TldD"/>
    <property type="match status" value="1"/>
</dbReference>
<evidence type="ECO:0000259" key="8">
    <source>
        <dbReference type="Pfam" id="PF19290"/>
    </source>
</evidence>
<feature type="domain" description="Metalloprotease TldD/E central" evidence="8">
    <location>
        <begin position="118"/>
        <end position="227"/>
    </location>
</feature>
<dbReference type="InterPro" id="IPR045569">
    <property type="entry name" value="Metalloprtase-TldD/E_C"/>
</dbReference>
<name>A0A4R5PNW2_9HYPH</name>
<evidence type="ECO:0000256" key="5">
    <source>
        <dbReference type="SAM" id="MobiDB-lite"/>
    </source>
</evidence>
<feature type="domain" description="Metalloprotease TldD/E N-terminal" evidence="6">
    <location>
        <begin position="31"/>
        <end position="91"/>
    </location>
</feature>
<feature type="domain" description="Metalloprotease TldD/E C-terminal" evidence="7">
    <location>
        <begin position="235"/>
        <end position="468"/>
    </location>
</feature>
<dbReference type="Proteomes" id="UP000295131">
    <property type="component" value="Unassembled WGS sequence"/>
</dbReference>
<dbReference type="PIRSF" id="PIRSF004919">
    <property type="entry name" value="TldD"/>
    <property type="match status" value="1"/>
</dbReference>
<evidence type="ECO:0000256" key="4">
    <source>
        <dbReference type="ARBA" id="ARBA00023049"/>
    </source>
</evidence>
<dbReference type="Pfam" id="PF01523">
    <property type="entry name" value="PmbA_TldD_1st"/>
    <property type="match status" value="1"/>
</dbReference>
<dbReference type="Gene3D" id="3.30.2290.10">
    <property type="entry name" value="PmbA/TldD superfamily"/>
    <property type="match status" value="1"/>
</dbReference>
<keyword evidence="3" id="KW-0378">Hydrolase</keyword>
<dbReference type="InterPro" id="IPR051463">
    <property type="entry name" value="Peptidase_U62_metallo"/>
</dbReference>
<dbReference type="Pfam" id="PF19289">
    <property type="entry name" value="PmbA_TldD_3rd"/>
    <property type="match status" value="1"/>
</dbReference>
<dbReference type="Pfam" id="PF19290">
    <property type="entry name" value="PmbA_TldD_2nd"/>
    <property type="match status" value="1"/>
</dbReference>
<dbReference type="GO" id="GO:0006508">
    <property type="term" value="P:proteolysis"/>
    <property type="evidence" value="ECO:0007669"/>
    <property type="project" value="UniProtKB-KW"/>
</dbReference>
<evidence type="ECO:0000313" key="9">
    <source>
        <dbReference type="EMBL" id="TDH38679.1"/>
    </source>
</evidence>
<dbReference type="InterPro" id="IPR045570">
    <property type="entry name" value="Metalloprtase-TldD/E_cen_dom"/>
</dbReference>
<keyword evidence="10" id="KW-1185">Reference proteome</keyword>
<evidence type="ECO:0000256" key="1">
    <source>
        <dbReference type="ARBA" id="ARBA00005836"/>
    </source>
</evidence>
<dbReference type="NCBIfam" id="NF008006">
    <property type="entry name" value="PRK10735.1"/>
    <property type="match status" value="1"/>
</dbReference>
<dbReference type="PANTHER" id="PTHR30624:SF4">
    <property type="entry name" value="METALLOPROTEASE TLDD"/>
    <property type="match status" value="1"/>
</dbReference>
<dbReference type="RefSeq" id="WP_133283513.1">
    <property type="nucleotide sequence ID" value="NZ_SMSI01000001.1"/>
</dbReference>
<evidence type="ECO:0000259" key="6">
    <source>
        <dbReference type="Pfam" id="PF01523"/>
    </source>
</evidence>
<accession>A0A4R5PNW2</accession>
<sequence>MSQDLLSQFDIDEAAVERIVGDALDGAEDGELFLEYGEAETLLFDNGRLKSGSYSSDRGFGLRSVSGETTGFAHSGEFSEAALKRAADAVSAVSRGSGGTYSEAPQRTNRILYTDANPLGEPGFEQKVRLLQEMDAYLRDKDERVRQVTAALSASWQVVDILRADGHRVRDVRPMTRLNVSVMVGEGDRQEAGSFGMGGRQLFGDFLTTESWQDGANEALRQALVNLSAIDAPAGTMDVVLGAGWPGVMLHEAVGHGLEGDANRKKTSAFAGLMGQRVASKGVTVVDDGTIEGRRGSLSVDDEGTPSGYNVLIEDGILVGYMQDRQNARLMGVKPTGNGRRQSHAHQPMPRMTNTYMLGGDHTKDEMISSVKKGIYAVSFGGGQVDTTSGKFVFGCTEAYMIEDGKIGAPVKGAMLIGNGPEAMQRIAMVGNDMALDTGIGMCGKQGQSVPVGVGQPHVLMNAMTVGGTRV</sequence>